<evidence type="ECO:0000313" key="1">
    <source>
        <dbReference type="EMBL" id="KAK1314578.1"/>
    </source>
</evidence>
<reference evidence="1" key="2">
    <citation type="submission" date="2023-06" db="EMBL/GenBank/DDBJ databases">
        <authorList>
            <person name="Ma L."/>
            <person name="Liu K.-W."/>
            <person name="Li Z."/>
            <person name="Hsiao Y.-Y."/>
            <person name="Qi Y."/>
            <person name="Fu T."/>
            <person name="Tang G."/>
            <person name="Zhang D."/>
            <person name="Sun W.-H."/>
            <person name="Liu D.-K."/>
            <person name="Li Y."/>
            <person name="Chen G.-Z."/>
            <person name="Liu X.-D."/>
            <person name="Liao X.-Y."/>
            <person name="Jiang Y.-T."/>
            <person name="Yu X."/>
            <person name="Hao Y."/>
            <person name="Huang J."/>
            <person name="Zhao X.-W."/>
            <person name="Ke S."/>
            <person name="Chen Y.-Y."/>
            <person name="Wu W.-L."/>
            <person name="Hsu J.-L."/>
            <person name="Lin Y.-F."/>
            <person name="Huang M.-D."/>
            <person name="Li C.-Y."/>
            <person name="Huang L."/>
            <person name="Wang Z.-W."/>
            <person name="Zhao X."/>
            <person name="Zhong W.-Y."/>
            <person name="Peng D.-H."/>
            <person name="Ahmad S."/>
            <person name="Lan S."/>
            <person name="Zhang J.-S."/>
            <person name="Tsai W.-C."/>
            <person name="Van De Peer Y."/>
            <person name="Liu Z.-J."/>
        </authorList>
    </citation>
    <scope>NUCLEOTIDE SEQUENCE</scope>
    <source>
        <strain evidence="1">CP</strain>
        <tissue evidence="1">Leaves</tissue>
    </source>
</reference>
<name>A0AAV9ELW2_ACOCL</name>
<dbReference type="InterPro" id="IPR036770">
    <property type="entry name" value="Ankyrin_rpt-contain_sf"/>
</dbReference>
<reference evidence="1" key="1">
    <citation type="journal article" date="2023" name="Nat. Commun.">
        <title>Diploid and tetraploid genomes of Acorus and the evolution of monocots.</title>
        <authorList>
            <person name="Ma L."/>
            <person name="Liu K.W."/>
            <person name="Li Z."/>
            <person name="Hsiao Y.Y."/>
            <person name="Qi Y."/>
            <person name="Fu T."/>
            <person name="Tang G.D."/>
            <person name="Zhang D."/>
            <person name="Sun W.H."/>
            <person name="Liu D.K."/>
            <person name="Li Y."/>
            <person name="Chen G.Z."/>
            <person name="Liu X.D."/>
            <person name="Liao X.Y."/>
            <person name="Jiang Y.T."/>
            <person name="Yu X."/>
            <person name="Hao Y."/>
            <person name="Huang J."/>
            <person name="Zhao X.W."/>
            <person name="Ke S."/>
            <person name="Chen Y.Y."/>
            <person name="Wu W.L."/>
            <person name="Hsu J.L."/>
            <person name="Lin Y.F."/>
            <person name="Huang M.D."/>
            <person name="Li C.Y."/>
            <person name="Huang L."/>
            <person name="Wang Z.W."/>
            <person name="Zhao X."/>
            <person name="Zhong W.Y."/>
            <person name="Peng D.H."/>
            <person name="Ahmad S."/>
            <person name="Lan S."/>
            <person name="Zhang J.S."/>
            <person name="Tsai W.C."/>
            <person name="Van de Peer Y."/>
            <person name="Liu Z.J."/>
        </authorList>
    </citation>
    <scope>NUCLEOTIDE SEQUENCE</scope>
    <source>
        <strain evidence="1">CP</strain>
    </source>
</reference>
<dbReference type="AlphaFoldDB" id="A0AAV9ELW2"/>
<gene>
    <name evidence="1" type="ORF">QJS10_CPA06g00745</name>
</gene>
<dbReference type="Proteomes" id="UP001180020">
    <property type="component" value="Unassembled WGS sequence"/>
</dbReference>
<dbReference type="Gene3D" id="1.25.40.20">
    <property type="entry name" value="Ankyrin repeat-containing domain"/>
    <property type="match status" value="1"/>
</dbReference>
<protein>
    <submittedName>
        <fullName evidence="1">Uncharacterized protein</fullName>
    </submittedName>
</protein>
<accession>A0AAV9ELW2</accession>
<evidence type="ECO:0000313" key="2">
    <source>
        <dbReference type="Proteomes" id="UP001180020"/>
    </source>
</evidence>
<proteinExistence type="predicted"/>
<comment type="caution">
    <text evidence="1">The sequence shown here is derived from an EMBL/GenBank/DDBJ whole genome shotgun (WGS) entry which is preliminary data.</text>
</comment>
<dbReference type="SUPFAM" id="SSF48403">
    <property type="entry name" value="Ankyrin repeat"/>
    <property type="match status" value="1"/>
</dbReference>
<organism evidence="1 2">
    <name type="scientific">Acorus calamus</name>
    <name type="common">Sweet flag</name>
    <dbReference type="NCBI Taxonomy" id="4465"/>
    <lineage>
        <taxon>Eukaryota</taxon>
        <taxon>Viridiplantae</taxon>
        <taxon>Streptophyta</taxon>
        <taxon>Embryophyta</taxon>
        <taxon>Tracheophyta</taxon>
        <taxon>Spermatophyta</taxon>
        <taxon>Magnoliopsida</taxon>
        <taxon>Liliopsida</taxon>
        <taxon>Acoraceae</taxon>
        <taxon>Acorus</taxon>
    </lineage>
</organism>
<keyword evidence="2" id="KW-1185">Reference proteome</keyword>
<sequence>MRCQPKGLRRDVSMVSSSVDKYFPLHDAASKGYSMVVAMIVRLEPRLAKMLNSKKVTALHVAVQNNRIDTINEINGAKGRVWMCE</sequence>
<dbReference type="EMBL" id="JAUJYO010000006">
    <property type="protein sequence ID" value="KAK1314578.1"/>
    <property type="molecule type" value="Genomic_DNA"/>
</dbReference>